<keyword evidence="2" id="KW-1185">Reference proteome</keyword>
<organism evidence="1 2">
    <name type="scientific">Teichococcus vastitatis</name>
    <dbReference type="NCBI Taxonomy" id="2307076"/>
    <lineage>
        <taxon>Bacteria</taxon>
        <taxon>Pseudomonadati</taxon>
        <taxon>Pseudomonadota</taxon>
        <taxon>Alphaproteobacteria</taxon>
        <taxon>Acetobacterales</taxon>
        <taxon>Roseomonadaceae</taxon>
        <taxon>Roseomonas</taxon>
    </lineage>
</organism>
<accession>A0ABS9W8L7</accession>
<name>A0ABS9W8L7_9PROT</name>
<dbReference type="Proteomes" id="UP001201985">
    <property type="component" value="Unassembled WGS sequence"/>
</dbReference>
<reference evidence="1 2" key="1">
    <citation type="submission" date="2022-03" db="EMBL/GenBank/DDBJ databases">
        <title>Complete genome analysis of Roseomonas KG 17.1 : a prolific producer of plant growth promoters.</title>
        <authorList>
            <person name="Saadouli I."/>
            <person name="Najjari A."/>
            <person name="Mosbah A."/>
            <person name="Ouzari H.I."/>
        </authorList>
    </citation>
    <scope>NUCLEOTIDE SEQUENCE [LARGE SCALE GENOMIC DNA]</scope>
    <source>
        <strain evidence="1 2">KG17-1</strain>
    </source>
</reference>
<evidence type="ECO:0000313" key="2">
    <source>
        <dbReference type="Proteomes" id="UP001201985"/>
    </source>
</evidence>
<dbReference type="EMBL" id="JALBUU010000025">
    <property type="protein sequence ID" value="MCI0754959.1"/>
    <property type="molecule type" value="Genomic_DNA"/>
</dbReference>
<comment type="caution">
    <text evidence="1">The sequence shown here is derived from an EMBL/GenBank/DDBJ whole genome shotgun (WGS) entry which is preliminary data.</text>
</comment>
<dbReference type="RefSeq" id="WP_241793222.1">
    <property type="nucleotide sequence ID" value="NZ_JALBUU010000025.1"/>
</dbReference>
<sequence>MPIELRRIILAPAETQQAIDSFRRTNPDVMPAGLVKGFFLKGSAEEVELVISLGGFARSTQPVSDFVLKGHQLTGMLIKFCLENNIPVPRNSKRFSCLHGDRLALSIEYATECLTE</sequence>
<gene>
    <name evidence="1" type="ORF">MON41_14645</name>
</gene>
<proteinExistence type="predicted"/>
<evidence type="ECO:0000313" key="1">
    <source>
        <dbReference type="EMBL" id="MCI0754959.1"/>
    </source>
</evidence>
<protein>
    <submittedName>
        <fullName evidence="1">Uncharacterized protein</fullName>
    </submittedName>
</protein>